<feature type="transmembrane region" description="Helical" evidence="1">
    <location>
        <begin position="12"/>
        <end position="29"/>
    </location>
</feature>
<dbReference type="Proteomes" id="UP000034581">
    <property type="component" value="Unassembled WGS sequence"/>
</dbReference>
<evidence type="ECO:0000256" key="1">
    <source>
        <dbReference type="SAM" id="Phobius"/>
    </source>
</evidence>
<sequence length="72" mass="8298">MLDTLKLILKNATIITLVFMVLFSLLEFSRTPDVIEVFQKIFKEKYLKTYLAVFVSALVLQAIIFPLATLIF</sequence>
<dbReference type="EMBL" id="LBQB01000002">
    <property type="protein sequence ID" value="KKP69981.1"/>
    <property type="molecule type" value="Genomic_DNA"/>
</dbReference>
<comment type="caution">
    <text evidence="2">The sequence shown here is derived from an EMBL/GenBank/DDBJ whole genome shotgun (WGS) entry which is preliminary data.</text>
</comment>
<keyword evidence="1" id="KW-0812">Transmembrane</keyword>
<reference evidence="2 3" key="1">
    <citation type="journal article" date="2015" name="Nature">
        <title>rRNA introns, odd ribosomes, and small enigmatic genomes across a large radiation of phyla.</title>
        <authorList>
            <person name="Brown C.T."/>
            <person name="Hug L.A."/>
            <person name="Thomas B.C."/>
            <person name="Sharon I."/>
            <person name="Castelle C.J."/>
            <person name="Singh A."/>
            <person name="Wilkins M.J."/>
            <person name="Williams K.H."/>
            <person name="Banfield J.F."/>
        </authorList>
    </citation>
    <scope>NUCLEOTIDE SEQUENCE [LARGE SCALE GENOMIC DNA]</scope>
</reference>
<keyword evidence="1" id="KW-1133">Transmembrane helix</keyword>
<dbReference type="AlphaFoldDB" id="A0A0G0C1L2"/>
<organism evidence="2 3">
    <name type="scientific">candidate division CPR3 bacterium GW2011_GWF2_35_18</name>
    <dbReference type="NCBI Taxonomy" id="1618350"/>
    <lineage>
        <taxon>Bacteria</taxon>
        <taxon>Bacteria division CPR3</taxon>
    </lineage>
</organism>
<accession>A0A0G0C1L2</accession>
<feature type="transmembrane region" description="Helical" evidence="1">
    <location>
        <begin position="50"/>
        <end position="71"/>
    </location>
</feature>
<keyword evidence="1" id="KW-0472">Membrane</keyword>
<gene>
    <name evidence="2" type="ORF">UR67_C0002G0101</name>
</gene>
<protein>
    <submittedName>
        <fullName evidence="2">Uncharacterized protein</fullName>
    </submittedName>
</protein>
<evidence type="ECO:0000313" key="2">
    <source>
        <dbReference type="EMBL" id="KKP69981.1"/>
    </source>
</evidence>
<evidence type="ECO:0000313" key="3">
    <source>
        <dbReference type="Proteomes" id="UP000034581"/>
    </source>
</evidence>
<dbReference type="STRING" id="1618350.UR67_C0002G0101"/>
<name>A0A0G0C1L2_UNCC3</name>
<proteinExistence type="predicted"/>